<sequence>VYSKYDGERNDQGVAQMGRYEYETARA</sequence>
<feature type="region of interest" description="Disordered" evidence="1">
    <location>
        <begin position="1"/>
        <end position="27"/>
    </location>
</feature>
<evidence type="ECO:0000256" key="1">
    <source>
        <dbReference type="SAM" id="MobiDB-lite"/>
    </source>
</evidence>
<feature type="non-terminal residue" evidence="2">
    <location>
        <position position="27"/>
    </location>
</feature>
<dbReference type="AlphaFoldDB" id="A0A382G2N4"/>
<protein>
    <submittedName>
        <fullName evidence="2">Uncharacterized protein</fullName>
    </submittedName>
</protein>
<name>A0A382G2N4_9ZZZZ</name>
<gene>
    <name evidence="2" type="ORF">METZ01_LOCUS222430</name>
</gene>
<organism evidence="2">
    <name type="scientific">marine metagenome</name>
    <dbReference type="NCBI Taxonomy" id="408172"/>
    <lineage>
        <taxon>unclassified sequences</taxon>
        <taxon>metagenomes</taxon>
        <taxon>ecological metagenomes</taxon>
    </lineage>
</organism>
<feature type="compositionally biased region" description="Basic and acidic residues" evidence="1">
    <location>
        <begin position="1"/>
        <end position="11"/>
    </location>
</feature>
<feature type="non-terminal residue" evidence="2">
    <location>
        <position position="1"/>
    </location>
</feature>
<proteinExistence type="predicted"/>
<evidence type="ECO:0000313" key="2">
    <source>
        <dbReference type="EMBL" id="SVB69576.1"/>
    </source>
</evidence>
<accession>A0A382G2N4</accession>
<dbReference type="EMBL" id="UINC01053268">
    <property type="protein sequence ID" value="SVB69576.1"/>
    <property type="molecule type" value="Genomic_DNA"/>
</dbReference>
<reference evidence="2" key="1">
    <citation type="submission" date="2018-05" db="EMBL/GenBank/DDBJ databases">
        <authorList>
            <person name="Lanie J.A."/>
            <person name="Ng W.-L."/>
            <person name="Kazmierczak K.M."/>
            <person name="Andrzejewski T.M."/>
            <person name="Davidsen T.M."/>
            <person name="Wayne K.J."/>
            <person name="Tettelin H."/>
            <person name="Glass J.I."/>
            <person name="Rusch D."/>
            <person name="Podicherti R."/>
            <person name="Tsui H.-C.T."/>
            <person name="Winkler M.E."/>
        </authorList>
    </citation>
    <scope>NUCLEOTIDE SEQUENCE</scope>
</reference>